<dbReference type="GO" id="GO:0000725">
    <property type="term" value="P:recombinational repair"/>
    <property type="evidence" value="ECO:0007669"/>
    <property type="project" value="InterPro"/>
</dbReference>
<dbReference type="GeneID" id="115875969"/>
<sequence>MFEEGPWKDMSKDFKISNTLYLFDKFNIAWIKKEALANHFVNEKVPFLVAVLCSLEISEGQKQKLVNITLKDLTGSIQGTIHYSLYKTFEKLLTLGSVLVIIQFGVLSCTCDKCDNHHITITSKNLSAIYGPREKSIISTIEPEHLLRNYYTKKKESDNLPHNEKLNTTKSVETVRNKCYTQISQRPLLLFSNEKVLDKCNVMKKSSNYIFPTVKNNISRQNAIDNIPSSKIELHSNQSTTTEYKISQRVSNYKSNDNINCSQGNKIQNDEHKEAYKALLEGIDMKTFFDEF</sequence>
<keyword evidence="2" id="KW-1185">Reference proteome</keyword>
<gene>
    <name evidence="3" type="primary">LOC115875969</name>
</gene>
<dbReference type="InterPro" id="IPR028045">
    <property type="entry name" value="HROB"/>
</dbReference>
<protein>
    <submittedName>
        <fullName evidence="3">Uncharacterized protein LOC115875969 isoform X2</fullName>
    </submittedName>
</protein>
<accession>A0A6J2X9B4</accession>
<dbReference type="AlphaFoldDB" id="A0A6J2X9B4"/>
<evidence type="ECO:0000313" key="2">
    <source>
        <dbReference type="Proteomes" id="UP000504635"/>
    </source>
</evidence>
<feature type="domain" description="Homologous recombination OB-fold protein OB-fold" evidence="1">
    <location>
        <begin position="43"/>
        <end position="132"/>
    </location>
</feature>
<dbReference type="RefSeq" id="XP_030747444.1">
    <property type="nucleotide sequence ID" value="XM_030891584.1"/>
</dbReference>
<evidence type="ECO:0000259" key="1">
    <source>
        <dbReference type="Pfam" id="PF15072"/>
    </source>
</evidence>
<proteinExistence type="predicted"/>
<dbReference type="PANTHER" id="PTHR14523:SF1">
    <property type="entry name" value="HOMOLOGOUS RECOMBINATION OB-FOLD PROTEIN"/>
    <property type="match status" value="1"/>
</dbReference>
<dbReference type="Pfam" id="PF15072">
    <property type="entry name" value="HROB"/>
    <property type="match status" value="1"/>
</dbReference>
<dbReference type="InterPro" id="IPR058570">
    <property type="entry name" value="HROB_OB"/>
</dbReference>
<evidence type="ECO:0000313" key="3">
    <source>
        <dbReference type="RefSeq" id="XP_030747444.1"/>
    </source>
</evidence>
<organism evidence="2 3">
    <name type="scientific">Sitophilus oryzae</name>
    <name type="common">Rice weevil</name>
    <name type="synonym">Curculio oryzae</name>
    <dbReference type="NCBI Taxonomy" id="7048"/>
    <lineage>
        <taxon>Eukaryota</taxon>
        <taxon>Metazoa</taxon>
        <taxon>Ecdysozoa</taxon>
        <taxon>Arthropoda</taxon>
        <taxon>Hexapoda</taxon>
        <taxon>Insecta</taxon>
        <taxon>Pterygota</taxon>
        <taxon>Neoptera</taxon>
        <taxon>Endopterygota</taxon>
        <taxon>Coleoptera</taxon>
        <taxon>Polyphaga</taxon>
        <taxon>Cucujiformia</taxon>
        <taxon>Curculionidae</taxon>
        <taxon>Dryophthorinae</taxon>
        <taxon>Sitophilus</taxon>
    </lineage>
</organism>
<dbReference type="Proteomes" id="UP000504635">
    <property type="component" value="Unplaced"/>
</dbReference>
<dbReference type="PANTHER" id="PTHR14523">
    <property type="entry name" value="UNCHARACTERIZED PROTEIN C17ORF53 HOMOLOG"/>
    <property type="match status" value="1"/>
</dbReference>
<name>A0A6J2X9B4_SITOR</name>
<dbReference type="OrthoDB" id="21443at2759"/>
<reference evidence="3" key="1">
    <citation type="submission" date="2025-08" db="UniProtKB">
        <authorList>
            <consortium name="RefSeq"/>
        </authorList>
    </citation>
    <scope>IDENTIFICATION</scope>
    <source>
        <tissue evidence="3">Gonads</tissue>
    </source>
</reference>